<dbReference type="Gene3D" id="3.30.980.10">
    <property type="entry name" value="Threonyl-trna Synthetase, Chain A, domain 2"/>
    <property type="match status" value="1"/>
</dbReference>
<keyword evidence="2" id="KW-0418">Kinase</keyword>
<dbReference type="InterPro" id="IPR006083">
    <property type="entry name" value="PRK/URK"/>
</dbReference>
<evidence type="ECO:0000313" key="3">
    <source>
        <dbReference type="Proteomes" id="UP000255234"/>
    </source>
</evidence>
<dbReference type="PANTHER" id="PTHR10285">
    <property type="entry name" value="URIDINE KINASE"/>
    <property type="match status" value="1"/>
</dbReference>
<dbReference type="CDD" id="cd02028">
    <property type="entry name" value="UMPK_like"/>
    <property type="match status" value="1"/>
</dbReference>
<reference evidence="2 3" key="1">
    <citation type="submission" date="2018-06" db="EMBL/GenBank/DDBJ databases">
        <authorList>
            <consortium name="Pathogen Informatics"/>
            <person name="Doyle S."/>
        </authorList>
    </citation>
    <scope>NUCLEOTIDE SEQUENCE [LARGE SCALE GENOMIC DNA]</scope>
    <source>
        <strain evidence="2 3">NCTC10571</strain>
    </source>
</reference>
<dbReference type="EC" id="2.7.1.48" evidence="2"/>
<evidence type="ECO:0000313" key="2">
    <source>
        <dbReference type="EMBL" id="STY71358.1"/>
    </source>
</evidence>
<dbReference type="STRING" id="1122216.GCA_000423385_00378"/>
<dbReference type="RefSeq" id="WP_115151709.1">
    <property type="nucleotide sequence ID" value="NZ_UGPP01000001.1"/>
</dbReference>
<dbReference type="EMBL" id="UGPP01000001">
    <property type="protein sequence ID" value="STY71358.1"/>
    <property type="molecule type" value="Genomic_DNA"/>
</dbReference>
<gene>
    <name evidence="2" type="primary">udk</name>
    <name evidence="2" type="ORF">NCTC10571_01514</name>
</gene>
<proteinExistence type="predicted"/>
<dbReference type="Pfam" id="PF00485">
    <property type="entry name" value="PRK"/>
    <property type="match status" value="1"/>
</dbReference>
<organism evidence="2 3">
    <name type="scientific">Megamonas hypermegale</name>
    <dbReference type="NCBI Taxonomy" id="158847"/>
    <lineage>
        <taxon>Bacteria</taxon>
        <taxon>Bacillati</taxon>
        <taxon>Bacillota</taxon>
        <taxon>Negativicutes</taxon>
        <taxon>Selenomonadales</taxon>
        <taxon>Selenomonadaceae</taxon>
        <taxon>Megamonas</taxon>
    </lineage>
</organism>
<accession>A0A378NZC3</accession>
<protein>
    <submittedName>
        <fullName evidence="2">Uridine kinase</fullName>
        <ecNumber evidence="2">2.7.1.48</ecNumber>
    </submittedName>
</protein>
<evidence type="ECO:0000259" key="1">
    <source>
        <dbReference type="Pfam" id="PF00485"/>
    </source>
</evidence>
<dbReference type="InterPro" id="IPR027417">
    <property type="entry name" value="P-loop_NTPase"/>
</dbReference>
<name>A0A378NZC3_9FIRM</name>
<feature type="domain" description="Phosphoribulokinase/uridine kinase" evidence="1">
    <location>
        <begin position="277"/>
        <end position="474"/>
    </location>
</feature>
<dbReference type="GO" id="GO:0005524">
    <property type="term" value="F:ATP binding"/>
    <property type="evidence" value="ECO:0007669"/>
    <property type="project" value="InterPro"/>
</dbReference>
<dbReference type="InterPro" id="IPR018163">
    <property type="entry name" value="Thr/Ala-tRNA-synth_IIc_edit"/>
</dbReference>
<dbReference type="Proteomes" id="UP000255234">
    <property type="component" value="Unassembled WGS sequence"/>
</dbReference>
<dbReference type="Gene3D" id="3.40.50.300">
    <property type="entry name" value="P-loop containing nucleotide triphosphate hydrolases"/>
    <property type="match status" value="1"/>
</dbReference>
<sequence length="539" mass="62136">MDCQIKYSLLDTVLKEQKNHKNLITAVKINNVLRDVQTQVTPEDKVEFIDMTTEDGVQAYQRSILFIMMAAVNMLYPDKEVVVEHSVNNGIYCELLPKGDLTLEMVGKIQEKMFEFVSKAKDIKKCILPREDAVALFRESQQIAKSKLLESLKQDYVSLYYCAGYYDYLYGPMLYNTSLLDKFAIDFYEPGLIVRTPLISNPNVIPPKMKQKKLSMILSEADRWSYILKCNYVTNLNEYIHSNKISELIRISEALHEKKIAQIADHIVESIEDLRLILIAGPSSSGKTTFAQRLRVQLLVNGINPLSISLDDYFLDRDKTPKTPEGQYDFESINALDLPLFNKHMMALLKGESVELPVYNFTTGYREWKNHIVKLEPNQPIIIEGIHGLNDELTRDIPSHVKYKIYVSALTQLAIDAHNRIPTTAARIIRRIVRDNQFRGAYALKTIKQWPDVRKGEDKNIFPFQENADVMFNSALIYELGILKKYAKPLLEKITPDLPEYNISKRLIDFLDYFEDISNDDDVPNNSILREFIGKSCFF</sequence>
<dbReference type="SUPFAM" id="SSF55186">
    <property type="entry name" value="ThrRS/AlaRS common domain"/>
    <property type="match status" value="1"/>
</dbReference>
<dbReference type="SUPFAM" id="SSF52540">
    <property type="entry name" value="P-loop containing nucleoside triphosphate hydrolases"/>
    <property type="match status" value="1"/>
</dbReference>
<dbReference type="AlphaFoldDB" id="A0A378NZC3"/>
<keyword evidence="2" id="KW-0808">Transferase</keyword>
<dbReference type="GO" id="GO:0004849">
    <property type="term" value="F:uridine kinase activity"/>
    <property type="evidence" value="ECO:0007669"/>
    <property type="project" value="UniProtKB-EC"/>
</dbReference>